<gene>
    <name evidence="1" type="ordered locus">SBI_02516</name>
</gene>
<accession>D7BYS8</accession>
<keyword evidence="2" id="KW-1185">Reference proteome</keyword>
<reference evidence="1 2" key="1">
    <citation type="journal article" date="2010" name="J. Bacteriol.">
        <title>Genome sequence of the milbemycin-producing bacterium Streptomyces bingchenggensis.</title>
        <authorList>
            <person name="Wang X.J."/>
            <person name="Yan Y.J."/>
            <person name="Zhang B."/>
            <person name="An J."/>
            <person name="Wang J.J."/>
            <person name="Tian J."/>
            <person name="Jiang L."/>
            <person name="Chen Y.H."/>
            <person name="Huang S.X."/>
            <person name="Yin M."/>
            <person name="Zhang J."/>
            <person name="Gao A.L."/>
            <person name="Liu C.X."/>
            <person name="Zhu Z.X."/>
            <person name="Xiang W.S."/>
        </authorList>
    </citation>
    <scope>NUCLEOTIDE SEQUENCE [LARGE SCALE GENOMIC DNA]</scope>
    <source>
        <strain evidence="1 2">BCW-1</strain>
    </source>
</reference>
<protein>
    <submittedName>
        <fullName evidence="1">Uncharacterized protein</fullName>
    </submittedName>
</protein>
<proteinExistence type="predicted"/>
<dbReference type="HOGENOM" id="CLU_1184478_0_0_11"/>
<dbReference type="eggNOG" id="ENOG5030VCW">
    <property type="taxonomic scope" value="Bacteria"/>
</dbReference>
<name>D7BYS8_STRBB</name>
<dbReference type="RefSeq" id="WP_014175114.1">
    <property type="nucleotide sequence ID" value="NC_016582.1"/>
</dbReference>
<sequence length="234" mass="25494">MIPATSANPTEHLQTIINRWADLQDALSARQTTTWPPVMGIVHLVHDDERAAHTAERLDTAPDAPGNRPVPLDLGIYDTMRAIEQDLVELADQTAALIQRSPMSYAPRDWPAADRARRNQLAAADARGLRRWRYTGQRSAPYAAAWLAARLHGQPGPFDRLTDGWRHRITAIAATTADRVDRALGTARRRTAVPPSTGRAPCAAGSWRSTAATANRRSCGAKAAVAPGIHPKRS</sequence>
<organism evidence="1 2">
    <name type="scientific">Streptomyces bingchenggensis (strain BCW-1)</name>
    <dbReference type="NCBI Taxonomy" id="749414"/>
    <lineage>
        <taxon>Bacteria</taxon>
        <taxon>Bacillati</taxon>
        <taxon>Actinomycetota</taxon>
        <taxon>Actinomycetes</taxon>
        <taxon>Kitasatosporales</taxon>
        <taxon>Streptomycetaceae</taxon>
        <taxon>Streptomyces</taxon>
    </lineage>
</organism>
<dbReference type="Proteomes" id="UP000000377">
    <property type="component" value="Chromosome"/>
</dbReference>
<evidence type="ECO:0000313" key="2">
    <source>
        <dbReference type="Proteomes" id="UP000000377"/>
    </source>
</evidence>
<dbReference type="KEGG" id="sbh:SBI_02516"/>
<dbReference type="PATRIC" id="fig|749414.3.peg.2604"/>
<dbReference type="AlphaFoldDB" id="D7BYS8"/>
<dbReference type="EMBL" id="CP002047">
    <property type="protein sequence ID" value="ADI05637.1"/>
    <property type="molecule type" value="Genomic_DNA"/>
</dbReference>
<evidence type="ECO:0000313" key="1">
    <source>
        <dbReference type="EMBL" id="ADI05637.1"/>
    </source>
</evidence>